<sequence>MLMLFGRKISTMIRSTL</sequence>
<name>A0A0A9FEZ1_ARUDO</name>
<protein>
    <submittedName>
        <fullName evidence="1">Uncharacterized protein</fullName>
    </submittedName>
</protein>
<evidence type="ECO:0000313" key="1">
    <source>
        <dbReference type="EMBL" id="JAE09804.1"/>
    </source>
</evidence>
<organism evidence="1">
    <name type="scientific">Arundo donax</name>
    <name type="common">Giant reed</name>
    <name type="synonym">Donax arundinaceus</name>
    <dbReference type="NCBI Taxonomy" id="35708"/>
    <lineage>
        <taxon>Eukaryota</taxon>
        <taxon>Viridiplantae</taxon>
        <taxon>Streptophyta</taxon>
        <taxon>Embryophyta</taxon>
        <taxon>Tracheophyta</taxon>
        <taxon>Spermatophyta</taxon>
        <taxon>Magnoliopsida</taxon>
        <taxon>Liliopsida</taxon>
        <taxon>Poales</taxon>
        <taxon>Poaceae</taxon>
        <taxon>PACMAD clade</taxon>
        <taxon>Arundinoideae</taxon>
        <taxon>Arundineae</taxon>
        <taxon>Arundo</taxon>
    </lineage>
</organism>
<dbReference type="EMBL" id="GBRH01188092">
    <property type="protein sequence ID" value="JAE09804.1"/>
    <property type="molecule type" value="Transcribed_RNA"/>
</dbReference>
<proteinExistence type="predicted"/>
<reference evidence="1" key="2">
    <citation type="journal article" date="2015" name="Data Brief">
        <title>Shoot transcriptome of the giant reed, Arundo donax.</title>
        <authorList>
            <person name="Barrero R.A."/>
            <person name="Guerrero F.D."/>
            <person name="Moolhuijzen P."/>
            <person name="Goolsby J.A."/>
            <person name="Tidwell J."/>
            <person name="Bellgard S.E."/>
            <person name="Bellgard M.I."/>
        </authorList>
    </citation>
    <scope>NUCLEOTIDE SEQUENCE</scope>
    <source>
        <tissue evidence="1">Shoot tissue taken approximately 20 cm above the soil surface</tissue>
    </source>
</reference>
<reference evidence="1" key="1">
    <citation type="submission" date="2014-09" db="EMBL/GenBank/DDBJ databases">
        <authorList>
            <person name="Magalhaes I.L.F."/>
            <person name="Oliveira U."/>
            <person name="Santos F.R."/>
            <person name="Vidigal T.H.D.A."/>
            <person name="Brescovit A.D."/>
            <person name="Santos A.J."/>
        </authorList>
    </citation>
    <scope>NUCLEOTIDE SEQUENCE</scope>
    <source>
        <tissue evidence="1">Shoot tissue taken approximately 20 cm above the soil surface</tissue>
    </source>
</reference>
<accession>A0A0A9FEZ1</accession>
<dbReference type="AlphaFoldDB" id="A0A0A9FEZ1"/>